<gene>
    <name evidence="2" type="ORF">HYPSUDRAFT_196875</name>
</gene>
<dbReference type="EMBL" id="KN817520">
    <property type="protein sequence ID" value="KJA28693.1"/>
    <property type="molecule type" value="Genomic_DNA"/>
</dbReference>
<feature type="compositionally biased region" description="Low complexity" evidence="1">
    <location>
        <begin position="347"/>
        <end position="359"/>
    </location>
</feature>
<feature type="region of interest" description="Disordered" evidence="1">
    <location>
        <begin position="156"/>
        <end position="177"/>
    </location>
</feature>
<feature type="region of interest" description="Disordered" evidence="1">
    <location>
        <begin position="212"/>
        <end position="233"/>
    </location>
</feature>
<feature type="region of interest" description="Disordered" evidence="1">
    <location>
        <begin position="289"/>
        <end position="383"/>
    </location>
</feature>
<feature type="compositionally biased region" description="Basic and acidic residues" evidence="1">
    <location>
        <begin position="26"/>
        <end position="40"/>
    </location>
</feature>
<keyword evidence="3" id="KW-1185">Reference proteome</keyword>
<accession>A0A0D2MXD2</accession>
<feature type="compositionally biased region" description="Low complexity" evidence="1">
    <location>
        <begin position="14"/>
        <end position="24"/>
    </location>
</feature>
<dbReference type="OrthoDB" id="3234283at2759"/>
<evidence type="ECO:0000313" key="2">
    <source>
        <dbReference type="EMBL" id="KJA28693.1"/>
    </source>
</evidence>
<dbReference type="AlphaFoldDB" id="A0A0D2MXD2"/>
<proteinExistence type="predicted"/>
<feature type="compositionally biased region" description="Low complexity" evidence="1">
    <location>
        <begin position="47"/>
        <end position="58"/>
    </location>
</feature>
<feature type="compositionally biased region" description="Pro residues" evidence="1">
    <location>
        <begin position="165"/>
        <end position="174"/>
    </location>
</feature>
<organism evidence="2 3">
    <name type="scientific">Hypholoma sublateritium (strain FD-334 SS-4)</name>
    <dbReference type="NCBI Taxonomy" id="945553"/>
    <lineage>
        <taxon>Eukaryota</taxon>
        <taxon>Fungi</taxon>
        <taxon>Dikarya</taxon>
        <taxon>Basidiomycota</taxon>
        <taxon>Agaricomycotina</taxon>
        <taxon>Agaricomycetes</taxon>
        <taxon>Agaricomycetidae</taxon>
        <taxon>Agaricales</taxon>
        <taxon>Agaricineae</taxon>
        <taxon>Strophariaceae</taxon>
        <taxon>Hypholoma</taxon>
    </lineage>
</organism>
<feature type="compositionally biased region" description="Low complexity" evidence="1">
    <location>
        <begin position="303"/>
        <end position="319"/>
    </location>
</feature>
<name>A0A0D2MXD2_HYPSF</name>
<dbReference type="OMA" id="HANLAKP"/>
<dbReference type="Proteomes" id="UP000054270">
    <property type="component" value="Unassembled WGS sequence"/>
</dbReference>
<evidence type="ECO:0000313" key="3">
    <source>
        <dbReference type="Proteomes" id="UP000054270"/>
    </source>
</evidence>
<feature type="compositionally biased region" description="Polar residues" evidence="1">
    <location>
        <begin position="1"/>
        <end position="13"/>
    </location>
</feature>
<feature type="region of interest" description="Disordered" evidence="1">
    <location>
        <begin position="1"/>
        <end position="128"/>
    </location>
</feature>
<dbReference type="STRING" id="945553.A0A0D2MXD2"/>
<reference evidence="3" key="1">
    <citation type="submission" date="2014-04" db="EMBL/GenBank/DDBJ databases">
        <title>Evolutionary Origins and Diversification of the Mycorrhizal Mutualists.</title>
        <authorList>
            <consortium name="DOE Joint Genome Institute"/>
            <consortium name="Mycorrhizal Genomics Consortium"/>
            <person name="Kohler A."/>
            <person name="Kuo A."/>
            <person name="Nagy L.G."/>
            <person name="Floudas D."/>
            <person name="Copeland A."/>
            <person name="Barry K.W."/>
            <person name="Cichocki N."/>
            <person name="Veneault-Fourrey C."/>
            <person name="LaButti K."/>
            <person name="Lindquist E.A."/>
            <person name="Lipzen A."/>
            <person name="Lundell T."/>
            <person name="Morin E."/>
            <person name="Murat C."/>
            <person name="Riley R."/>
            <person name="Ohm R."/>
            <person name="Sun H."/>
            <person name="Tunlid A."/>
            <person name="Henrissat B."/>
            <person name="Grigoriev I.V."/>
            <person name="Hibbett D.S."/>
            <person name="Martin F."/>
        </authorList>
    </citation>
    <scope>NUCLEOTIDE SEQUENCE [LARGE SCALE GENOMIC DNA]</scope>
    <source>
        <strain evidence="3">FD-334 SS-4</strain>
    </source>
</reference>
<evidence type="ECO:0000256" key="1">
    <source>
        <dbReference type="SAM" id="MobiDB-lite"/>
    </source>
</evidence>
<protein>
    <submittedName>
        <fullName evidence="2">Uncharacterized protein</fullName>
    </submittedName>
</protein>
<sequence length="491" mass="53493">MPKTRNVSRSQWETANTTSASTASRSRKEKENAREGDKENGPVGVGRSTRSQSNRTRTGILGALSPATGNAVMGKATDAPTKLRTAAKGKGKPTAAPLKRKKVPLQDITSQFLPAPEPANRGEEHQNLSEEDLALAHVEPANVIAISAPVEPTPARLPAPKFTSPLPPSSPPSPFVSSPVISSRNLTRAFIAKSGSPAHSLPQRVFDPWKEYDETHPVSHDSPAPAGSNSDPFGFVALERKLKAERDTARDAYPDRDVDADGEYDELAHVLVADTSSPRPVRRLKRALPIAADDVEDDEPDTGAGAAALAPSVLVPAPVHFATPPTPHKDKQKRRRLSHEGHCDVFSPCSSSVESSPSPTKASARKRSYSATREDPLSEFNEELEKSRDAISAQIVAIHDGPSRNLRMRSSKPAIVEDEEIHLMPKHANLAKPKKTVGKALAAATTNKADTSVEQDAEDLDLKWDRERQERVEYFRRLDDYEFEQEDVYLV</sequence>